<organism evidence="4 5">
    <name type="scientific">Chryseosolibacter histidini</name>
    <dbReference type="NCBI Taxonomy" id="2782349"/>
    <lineage>
        <taxon>Bacteria</taxon>
        <taxon>Pseudomonadati</taxon>
        <taxon>Bacteroidota</taxon>
        <taxon>Cytophagia</taxon>
        <taxon>Cytophagales</taxon>
        <taxon>Chryseotaleaceae</taxon>
        <taxon>Chryseosolibacter</taxon>
    </lineage>
</organism>
<comment type="caution">
    <text evidence="4">The sequence shown here is derived from an EMBL/GenBank/DDBJ whole genome shotgun (WGS) entry which is preliminary data.</text>
</comment>
<keyword evidence="4" id="KW-0689">Ribosomal protein</keyword>
<dbReference type="InterPro" id="IPR013823">
    <property type="entry name" value="Ribosomal_bL12_C"/>
</dbReference>
<gene>
    <name evidence="4" type="ORF">KK083_03335</name>
</gene>
<evidence type="ECO:0000259" key="2">
    <source>
        <dbReference type="Pfam" id="PF19915"/>
    </source>
</evidence>
<evidence type="ECO:0000259" key="1">
    <source>
        <dbReference type="Pfam" id="PF00542"/>
    </source>
</evidence>
<evidence type="ECO:0000259" key="3">
    <source>
        <dbReference type="Pfam" id="PF19917"/>
    </source>
</evidence>
<dbReference type="Pfam" id="PF19917">
    <property type="entry name" value="bpX1"/>
    <property type="match status" value="1"/>
</dbReference>
<feature type="domain" description="Large ribosomal subunit protein bL12 C-terminal" evidence="1">
    <location>
        <begin position="752"/>
        <end position="817"/>
    </location>
</feature>
<sequence length="855" mass="96209">MSHTHHYFQSYESYFWQWEDDGDVIAIPRESTIVYKDFVGDIIEKLSPQGLPPFGSLLLTLIATNPNGAASLDTVYDIVSKALKTTDDASLRSAIDFLKLLTGLPPAYKQGKRRIMLFQVLFEGCHNILSLRSSASIYAQYKDGIQDFEKISRKISLDRSVIDNDFRTIGLLRHKFDSTDAIIEKIAAVPDLQQYEITFEDTPVIEDEPAPLDVIDELINNQKTFAVGSLVRWLWGGLNIPVHSTLPSQQPLGGISDLTNKGDLDKLLISEFANDDLFFLSRLANNEALYLHREIPPANNHLQRFVLIDASLKNWGTPKAVAFAVMLAIAKHPKTDIACAAFVLGSDNYYPVSVENIDTIIDALQIVEGALHAANSLAAFLKAHATDRNKEIFFITEPSTLRQPSLLKVMNEHHQHIHYQVLTDADGNVDVYKRYRNSKKHVQHIRLPLEDLWKKRPSTAPRDAPPVNKQPELLADYPILVRSTGNAKKILAAPDGEIFLLNNERAVLRLFDKSAGLPNHGWDLVCQNLPFKTDIFEVGISDQGQYVILLFNTPKREIFLLNLSTGENHTVIFKGWKSTAWPSFIFDAGKFLHYSDNKCWTISTGGVVEVDSAKYPRQEFFQRKEAIADVFRKYVQPHTMFKRINKVFINTSGELVFSKHTLHFVDYGKYLRLAPATSQAVKIRASTSDHRIFTFNDGSTVEVNRSGLFILKSSDSAIENLYIPTTLDFAVGVATPTIFAGNDYYYKGGVCEVILKDPGKNRLAAAKVIKESMEFSLQECKYFVDHGGPITLKASFAKQKAEDFRTAMKEVGADVEIRQAGTTAQTIMPREFIDKYLRRYIDTIINHGAQGHTQS</sequence>
<dbReference type="RefSeq" id="WP_254160687.1">
    <property type="nucleotide sequence ID" value="NZ_JAHESF010000002.1"/>
</dbReference>
<dbReference type="Pfam" id="PF19915">
    <property type="entry name" value="bpX0"/>
    <property type="match status" value="1"/>
</dbReference>
<dbReference type="GO" id="GO:0003735">
    <property type="term" value="F:structural constituent of ribosome"/>
    <property type="evidence" value="ECO:0007669"/>
    <property type="project" value="InterPro"/>
</dbReference>
<dbReference type="EMBL" id="JAHESF010000002">
    <property type="protein sequence ID" value="MBT1695896.1"/>
    <property type="molecule type" value="Genomic_DNA"/>
</dbReference>
<protein>
    <submittedName>
        <fullName evidence="4">Ribosomal protein L7/L12</fullName>
    </submittedName>
</protein>
<reference evidence="4 5" key="1">
    <citation type="submission" date="2021-05" db="EMBL/GenBank/DDBJ databases">
        <title>A Polyphasic approach of four new species of the genus Ohtaekwangia: Ohtaekwangia histidinii sp. nov., Ohtaekwangia cretensis sp. nov., Ohtaekwangia indiensis sp. nov., Ohtaekwangia reichenbachii sp. nov. from diverse environment.</title>
        <authorList>
            <person name="Octaviana S."/>
        </authorList>
    </citation>
    <scope>NUCLEOTIDE SEQUENCE [LARGE SCALE GENOMIC DNA]</scope>
    <source>
        <strain evidence="4 5">PWU4</strain>
    </source>
</reference>
<dbReference type="InterPro" id="IPR045554">
    <property type="entry name" value="bpX0"/>
</dbReference>
<name>A0AAP2DGF7_9BACT</name>
<dbReference type="Proteomes" id="UP001319200">
    <property type="component" value="Unassembled WGS sequence"/>
</dbReference>
<dbReference type="Pfam" id="PF00542">
    <property type="entry name" value="Ribosomal_L12"/>
    <property type="match status" value="1"/>
</dbReference>
<feature type="domain" description="MoxR-vWA-beta-propeller ternary system" evidence="3">
    <location>
        <begin position="691"/>
        <end position="750"/>
    </location>
</feature>
<evidence type="ECO:0000313" key="5">
    <source>
        <dbReference type="Proteomes" id="UP001319200"/>
    </source>
</evidence>
<evidence type="ECO:0000313" key="4">
    <source>
        <dbReference type="EMBL" id="MBT1695896.1"/>
    </source>
</evidence>
<dbReference type="SUPFAM" id="SSF54736">
    <property type="entry name" value="ClpS-like"/>
    <property type="match status" value="1"/>
</dbReference>
<dbReference type="InterPro" id="IPR045553">
    <property type="entry name" value="bpX1"/>
</dbReference>
<dbReference type="GO" id="GO:0005840">
    <property type="term" value="C:ribosome"/>
    <property type="evidence" value="ECO:0007669"/>
    <property type="project" value="UniProtKB-KW"/>
</dbReference>
<keyword evidence="5" id="KW-1185">Reference proteome</keyword>
<dbReference type="GO" id="GO:0006412">
    <property type="term" value="P:translation"/>
    <property type="evidence" value="ECO:0007669"/>
    <property type="project" value="InterPro"/>
</dbReference>
<keyword evidence="4" id="KW-0687">Ribonucleoprotein</keyword>
<accession>A0AAP2DGF7</accession>
<dbReference type="AlphaFoldDB" id="A0AAP2DGF7"/>
<dbReference type="InterPro" id="IPR014719">
    <property type="entry name" value="Ribosomal_bL12_C/ClpS-like"/>
</dbReference>
<proteinExistence type="predicted"/>
<dbReference type="Gene3D" id="3.30.1390.10">
    <property type="match status" value="1"/>
</dbReference>
<feature type="domain" description="MoxR-vWA-beta-propeller ternary system" evidence="2">
    <location>
        <begin position="31"/>
        <end position="185"/>
    </location>
</feature>